<dbReference type="GO" id="GO:0009249">
    <property type="term" value="P:protein lipoylation"/>
    <property type="evidence" value="ECO:0007669"/>
    <property type="project" value="InterPro"/>
</dbReference>
<keyword evidence="3 5" id="KW-0808">Transferase</keyword>
<dbReference type="EC" id="2.3.1.181" evidence="5"/>
<feature type="binding site" evidence="7">
    <location>
        <begin position="151"/>
        <end position="153"/>
    </location>
    <ligand>
        <name>substrate</name>
    </ligand>
</feature>
<dbReference type="CDD" id="cd16444">
    <property type="entry name" value="LipB"/>
    <property type="match status" value="1"/>
</dbReference>
<dbReference type="EMBL" id="CP051141">
    <property type="protein sequence ID" value="QIW98394.1"/>
    <property type="molecule type" value="Genomic_DNA"/>
</dbReference>
<dbReference type="PIRSF" id="PIRSF016262">
    <property type="entry name" value="LPLase"/>
    <property type="match status" value="1"/>
</dbReference>
<evidence type="ECO:0000256" key="5">
    <source>
        <dbReference type="PIRNR" id="PIRNR016262"/>
    </source>
</evidence>
<dbReference type="AlphaFoldDB" id="A0A6H0XUR4"/>
<dbReference type="Proteomes" id="UP000503462">
    <property type="component" value="Chromosome 3"/>
</dbReference>
<keyword evidence="4 5" id="KW-0012">Acyltransferase</keyword>
<comment type="catalytic activity">
    <reaction evidence="5">
        <text>octanoyl-[ACP] + L-lysyl-[protein] = N(6)-octanoyl-L-lysyl-[protein] + holo-[ACP] + H(+)</text>
        <dbReference type="Rhea" id="RHEA:17665"/>
        <dbReference type="Rhea" id="RHEA-COMP:9636"/>
        <dbReference type="Rhea" id="RHEA-COMP:9685"/>
        <dbReference type="Rhea" id="RHEA-COMP:9752"/>
        <dbReference type="Rhea" id="RHEA-COMP:9928"/>
        <dbReference type="ChEBI" id="CHEBI:15378"/>
        <dbReference type="ChEBI" id="CHEBI:29969"/>
        <dbReference type="ChEBI" id="CHEBI:64479"/>
        <dbReference type="ChEBI" id="CHEBI:78463"/>
        <dbReference type="ChEBI" id="CHEBI:78809"/>
        <dbReference type="EC" id="2.3.1.181"/>
    </reaction>
</comment>
<evidence type="ECO:0000256" key="1">
    <source>
        <dbReference type="ARBA" id="ARBA00004821"/>
    </source>
</evidence>
<sequence length="237" mass="26393">MRLRHLAYTQLVDYAVVSRTQEQLAHRLLAFKANPSTEAPPPIVITTQFRPVYTCGRREVGFVTPEQERYLRAGGRADFQEALRGGQTTFHGPGQLVAYPIIDLKRHGLTARCYVHLLEDVVMGTCKHFGVETRRTSNPGVWVDDDRKICAVGVHLRRNVSSHGIGLNVSTDLWWFDRITACGLEDKSATSLTAVGVKGVTVDQISEVFVDNLRSKLQGVTAVERIELTGEEEHIIG</sequence>
<feature type="site" description="Lowers pKa of active site Cys" evidence="8">
    <location>
        <position position="148"/>
    </location>
</feature>
<dbReference type="PROSITE" id="PS01313">
    <property type="entry name" value="LIPB"/>
    <property type="match status" value="1"/>
</dbReference>
<dbReference type="InterPro" id="IPR000544">
    <property type="entry name" value="Octanoyltransferase"/>
</dbReference>
<gene>
    <name evidence="10" type="ORF">AMS68_003912</name>
</gene>
<evidence type="ECO:0000313" key="11">
    <source>
        <dbReference type="Proteomes" id="UP000503462"/>
    </source>
</evidence>
<comment type="pathway">
    <text evidence="1 5">Protein modification; protein lipoylation via endogenous pathway; protein N(6)-(lipoyl)lysine from octanoyl-[acyl-carrier-protein]: step 1/2.</text>
</comment>
<dbReference type="SUPFAM" id="SSF55681">
    <property type="entry name" value="Class II aaRS and biotin synthetases"/>
    <property type="match status" value="1"/>
</dbReference>
<dbReference type="InterPro" id="IPR004143">
    <property type="entry name" value="BPL_LPL_catalytic"/>
</dbReference>
<dbReference type="PANTHER" id="PTHR10993">
    <property type="entry name" value="OCTANOYLTRANSFERASE"/>
    <property type="match status" value="1"/>
</dbReference>
<dbReference type="PANTHER" id="PTHR10993:SF7">
    <property type="entry name" value="LIPOYLTRANSFERASE 2, MITOCHONDRIAL-RELATED"/>
    <property type="match status" value="1"/>
</dbReference>
<dbReference type="OrthoDB" id="19908at2759"/>
<reference evidence="10 11" key="1">
    <citation type="journal article" date="2016" name="Sci. Rep.">
        <title>Peltaster fructicola genome reveals evolution from an invasive phytopathogen to an ectophytic parasite.</title>
        <authorList>
            <person name="Xu C."/>
            <person name="Chen H."/>
            <person name="Gleason M.L."/>
            <person name="Xu J.R."/>
            <person name="Liu H."/>
            <person name="Zhang R."/>
            <person name="Sun G."/>
        </authorList>
    </citation>
    <scope>NUCLEOTIDE SEQUENCE [LARGE SCALE GENOMIC DNA]</scope>
    <source>
        <strain evidence="10 11">LNHT1506</strain>
    </source>
</reference>
<evidence type="ECO:0000313" key="10">
    <source>
        <dbReference type="EMBL" id="QIW98394.1"/>
    </source>
</evidence>
<evidence type="ECO:0000256" key="6">
    <source>
        <dbReference type="PIRSR" id="PIRSR016262-1"/>
    </source>
</evidence>
<dbReference type="Gene3D" id="3.30.930.10">
    <property type="entry name" value="Bira Bifunctional Protein, Domain 2"/>
    <property type="match status" value="1"/>
</dbReference>
<dbReference type="NCBIfam" id="TIGR00214">
    <property type="entry name" value="lipB"/>
    <property type="match status" value="1"/>
</dbReference>
<feature type="binding site" evidence="7">
    <location>
        <begin position="84"/>
        <end position="91"/>
    </location>
    <ligand>
        <name>substrate</name>
    </ligand>
</feature>
<name>A0A6H0XUR4_9PEZI</name>
<evidence type="ECO:0000256" key="2">
    <source>
        <dbReference type="ARBA" id="ARBA00007907"/>
    </source>
</evidence>
<dbReference type="InterPro" id="IPR045864">
    <property type="entry name" value="aa-tRNA-synth_II/BPL/LPL"/>
</dbReference>
<accession>A0A6H0XUR4</accession>
<evidence type="ECO:0000256" key="4">
    <source>
        <dbReference type="ARBA" id="ARBA00023315"/>
    </source>
</evidence>
<dbReference type="PROSITE" id="PS51733">
    <property type="entry name" value="BPL_LPL_CATALYTIC"/>
    <property type="match status" value="1"/>
</dbReference>
<dbReference type="InterPro" id="IPR020605">
    <property type="entry name" value="Octanoyltransferase_CS"/>
</dbReference>
<comment type="function">
    <text evidence="5">Catalyzes the transfer of endogenously produced octanoic acid from octanoyl-acyl-carrier-protein onto the lipoyl domains of lipoate-dependent enzymes. Lipoyl-ACP can also act as a substrate although octanoyl-ACP is likely to be the physiological substrate.</text>
</comment>
<evidence type="ECO:0000259" key="9">
    <source>
        <dbReference type="PROSITE" id="PS51733"/>
    </source>
</evidence>
<evidence type="ECO:0000256" key="8">
    <source>
        <dbReference type="PIRSR" id="PIRSR016262-3"/>
    </source>
</evidence>
<evidence type="ECO:0000256" key="7">
    <source>
        <dbReference type="PIRSR" id="PIRSR016262-2"/>
    </source>
</evidence>
<dbReference type="UniPathway" id="UPA00538">
    <property type="reaction ID" value="UER00592"/>
</dbReference>
<feature type="domain" description="BPL/LPL catalytic" evidence="9">
    <location>
        <begin position="38"/>
        <end position="221"/>
    </location>
</feature>
<keyword evidence="11" id="KW-1185">Reference proteome</keyword>
<evidence type="ECO:0000256" key="3">
    <source>
        <dbReference type="ARBA" id="ARBA00022679"/>
    </source>
</evidence>
<feature type="active site" description="Acyl-thioester intermediate" evidence="6">
    <location>
        <position position="182"/>
    </location>
</feature>
<comment type="similarity">
    <text evidence="2 5">Belongs to the LipB family.</text>
</comment>
<feature type="binding site" evidence="7">
    <location>
        <begin position="164"/>
        <end position="166"/>
    </location>
    <ligand>
        <name>substrate</name>
    </ligand>
</feature>
<proteinExistence type="inferred from homology"/>
<organism evidence="10 11">
    <name type="scientific">Peltaster fructicola</name>
    <dbReference type="NCBI Taxonomy" id="286661"/>
    <lineage>
        <taxon>Eukaryota</taxon>
        <taxon>Fungi</taxon>
        <taxon>Dikarya</taxon>
        <taxon>Ascomycota</taxon>
        <taxon>Pezizomycotina</taxon>
        <taxon>Dothideomycetes</taxon>
        <taxon>Dothideomycetes incertae sedis</taxon>
        <taxon>Peltaster</taxon>
    </lineage>
</organism>
<dbReference type="GO" id="GO:0033819">
    <property type="term" value="F:lipoyl(octanoyl) transferase activity"/>
    <property type="evidence" value="ECO:0007669"/>
    <property type="project" value="UniProtKB-EC"/>
</dbReference>
<protein>
    <recommendedName>
        <fullName evidence="5">Octanoyltransferase</fullName>
        <ecNumber evidence="5">2.3.1.181</ecNumber>
    </recommendedName>
</protein>
<dbReference type="Pfam" id="PF21948">
    <property type="entry name" value="LplA-B_cat"/>
    <property type="match status" value="1"/>
</dbReference>